<dbReference type="Proteomes" id="UP001237105">
    <property type="component" value="Unassembled WGS sequence"/>
</dbReference>
<proteinExistence type="predicted"/>
<evidence type="ECO:0000313" key="2">
    <source>
        <dbReference type="Proteomes" id="UP001237105"/>
    </source>
</evidence>
<evidence type="ECO:0000313" key="1">
    <source>
        <dbReference type="EMBL" id="MDI3422546.1"/>
    </source>
</evidence>
<keyword evidence="2" id="KW-1185">Reference proteome</keyword>
<accession>A0ABT6T3W2</accession>
<gene>
    <name evidence="1" type="ORF">QIT00_29055</name>
</gene>
<comment type="caution">
    <text evidence="1">The sequence shown here is derived from an EMBL/GenBank/DDBJ whole genome shotgun (WGS) entry which is preliminary data.</text>
</comment>
<name>A0ABT6T3W2_9ACTN</name>
<organism evidence="1 2">
    <name type="scientific">Streptomyces luteolus</name>
    <dbReference type="NCBI Taxonomy" id="3043615"/>
    <lineage>
        <taxon>Bacteria</taxon>
        <taxon>Bacillati</taxon>
        <taxon>Actinomycetota</taxon>
        <taxon>Actinomycetes</taxon>
        <taxon>Kitasatosporales</taxon>
        <taxon>Streptomycetaceae</taxon>
        <taxon>Streptomyces</taxon>
    </lineage>
</organism>
<dbReference type="EMBL" id="JASCIS010000038">
    <property type="protein sequence ID" value="MDI3422546.1"/>
    <property type="molecule type" value="Genomic_DNA"/>
</dbReference>
<reference evidence="1 2" key="1">
    <citation type="submission" date="2023-05" db="EMBL/GenBank/DDBJ databases">
        <title>Draft genome sequence of Streptomyces sp. B-S-A12 isolated from a cave soil in Thailand.</title>
        <authorList>
            <person name="Chamroensaksri N."/>
            <person name="Muangham S."/>
        </authorList>
    </citation>
    <scope>NUCLEOTIDE SEQUENCE [LARGE SCALE GENOMIC DNA]</scope>
    <source>
        <strain evidence="1 2">B-S-A12</strain>
    </source>
</reference>
<protein>
    <submittedName>
        <fullName evidence="1">Uncharacterized protein</fullName>
    </submittedName>
</protein>
<sequence>MLKTKEVANSAKELDGSALASRKPFTKTPYTLRGENAPAMPPWTTIMPIISWSILYRRANGMASGATHAMAKIAPIDIRIPVSEKKIQGAAATLPRTSRRPHLTNRSTVPFRWANPGQMLINPAIGVPAGQQA</sequence>